<evidence type="ECO:0000313" key="6">
    <source>
        <dbReference type="EMBL" id="RCH45513.1"/>
    </source>
</evidence>
<dbReference type="Proteomes" id="UP000253208">
    <property type="component" value="Unassembled WGS sequence"/>
</dbReference>
<dbReference type="SUPFAM" id="SSF46785">
    <property type="entry name" value="Winged helix' DNA-binding domain"/>
    <property type="match status" value="1"/>
</dbReference>
<dbReference type="GO" id="GO:0003677">
    <property type="term" value="F:DNA binding"/>
    <property type="evidence" value="ECO:0007669"/>
    <property type="project" value="UniProtKB-KW"/>
</dbReference>
<dbReference type="GO" id="GO:0003700">
    <property type="term" value="F:DNA-binding transcription factor activity"/>
    <property type="evidence" value="ECO:0007669"/>
    <property type="project" value="InterPro"/>
</dbReference>
<dbReference type="FunFam" id="1.10.10.10:FF:000001">
    <property type="entry name" value="LysR family transcriptional regulator"/>
    <property type="match status" value="1"/>
</dbReference>
<name>A0A367G5K1_9FIRM</name>
<comment type="similarity">
    <text evidence="1">Belongs to the LysR transcriptional regulatory family.</text>
</comment>
<dbReference type="Gene3D" id="3.40.190.290">
    <property type="match status" value="1"/>
</dbReference>
<protein>
    <submittedName>
        <fullName evidence="6">LysR family transcriptional regulator</fullName>
    </submittedName>
</protein>
<dbReference type="InterPro" id="IPR000847">
    <property type="entry name" value="LysR_HTH_N"/>
</dbReference>
<dbReference type="PROSITE" id="PS50931">
    <property type="entry name" value="HTH_LYSR"/>
    <property type="match status" value="1"/>
</dbReference>
<dbReference type="GO" id="GO:0005829">
    <property type="term" value="C:cytosol"/>
    <property type="evidence" value="ECO:0007669"/>
    <property type="project" value="TreeGrafter"/>
</dbReference>
<comment type="caution">
    <text evidence="6">The sequence shown here is derived from an EMBL/GenBank/DDBJ whole genome shotgun (WGS) entry which is preliminary data.</text>
</comment>
<dbReference type="PRINTS" id="PR00039">
    <property type="entry name" value="HTHLYSR"/>
</dbReference>
<evidence type="ECO:0000256" key="3">
    <source>
        <dbReference type="ARBA" id="ARBA00023125"/>
    </source>
</evidence>
<dbReference type="CDD" id="cd05466">
    <property type="entry name" value="PBP2_LTTR_substrate"/>
    <property type="match status" value="1"/>
</dbReference>
<keyword evidence="3" id="KW-0238">DNA-binding</keyword>
<dbReference type="Gene3D" id="1.10.10.10">
    <property type="entry name" value="Winged helix-like DNA-binding domain superfamily/Winged helix DNA-binding domain"/>
    <property type="match status" value="1"/>
</dbReference>
<dbReference type="RefSeq" id="WP_059085487.1">
    <property type="nucleotide sequence ID" value="NZ_PSQG01000004.1"/>
</dbReference>
<dbReference type="Pfam" id="PF00126">
    <property type="entry name" value="HTH_1"/>
    <property type="match status" value="1"/>
</dbReference>
<evidence type="ECO:0000256" key="1">
    <source>
        <dbReference type="ARBA" id="ARBA00009437"/>
    </source>
</evidence>
<keyword evidence="4" id="KW-0804">Transcription</keyword>
<accession>A0A367G5K1</accession>
<dbReference type="PANTHER" id="PTHR30419:SF28">
    <property type="entry name" value="HTH-TYPE TRANSCRIPTIONAL REGULATOR BSDA"/>
    <property type="match status" value="1"/>
</dbReference>
<evidence type="ECO:0000256" key="4">
    <source>
        <dbReference type="ARBA" id="ARBA00023163"/>
    </source>
</evidence>
<gene>
    <name evidence="6" type="ORF">C4886_04095</name>
</gene>
<dbReference type="InterPro" id="IPR036390">
    <property type="entry name" value="WH_DNA-bd_sf"/>
</dbReference>
<dbReference type="SUPFAM" id="SSF53850">
    <property type="entry name" value="Periplasmic binding protein-like II"/>
    <property type="match status" value="1"/>
</dbReference>
<organism evidence="6 7">
    <name type="scientific">Blautia obeum</name>
    <dbReference type="NCBI Taxonomy" id="40520"/>
    <lineage>
        <taxon>Bacteria</taxon>
        <taxon>Bacillati</taxon>
        <taxon>Bacillota</taxon>
        <taxon>Clostridia</taxon>
        <taxon>Lachnospirales</taxon>
        <taxon>Lachnospiraceae</taxon>
        <taxon>Blautia</taxon>
    </lineage>
</organism>
<feature type="domain" description="HTH lysR-type" evidence="5">
    <location>
        <begin position="1"/>
        <end position="58"/>
    </location>
</feature>
<evidence type="ECO:0000259" key="5">
    <source>
        <dbReference type="PROSITE" id="PS50931"/>
    </source>
</evidence>
<dbReference type="InterPro" id="IPR005119">
    <property type="entry name" value="LysR_subst-bd"/>
</dbReference>
<dbReference type="AlphaFoldDB" id="A0A367G5K1"/>
<evidence type="ECO:0000256" key="2">
    <source>
        <dbReference type="ARBA" id="ARBA00023015"/>
    </source>
</evidence>
<keyword evidence="2" id="KW-0805">Transcription regulation</keyword>
<reference evidence="6 7" key="1">
    <citation type="submission" date="2018-02" db="EMBL/GenBank/DDBJ databases">
        <title>Complete genome sequencing of Faecalibacterium prausnitzii strains isolated from the human gut.</title>
        <authorList>
            <person name="Fitzgerald B.C."/>
            <person name="Shkoporov A.N."/>
            <person name="Ross P.R."/>
            <person name="Hill C."/>
        </authorList>
    </citation>
    <scope>NUCLEOTIDE SEQUENCE [LARGE SCALE GENOMIC DNA]</scope>
    <source>
        <strain evidence="6 7">APC942/31-1</strain>
    </source>
</reference>
<dbReference type="InterPro" id="IPR050950">
    <property type="entry name" value="HTH-type_LysR_regulators"/>
</dbReference>
<dbReference type="InterPro" id="IPR036388">
    <property type="entry name" value="WH-like_DNA-bd_sf"/>
</dbReference>
<proteinExistence type="inferred from homology"/>
<sequence>MTLEQIDYFICAAQSRTFFDAAEAMHISQSSLSKQIMKLEKELELTLWDRSKRTAVLTPEGEFFYKEALKISRQYHRSLEAVYHFKDSKLQALHIGTLPFLSQYRLTSVIHSFCDTHPELSFSLKEVEDEELLSGLEKDFFNLIFVRKHMIDPELYTFHALTADRLVAVFPEAHPSASKKSVSLSELKKESFILMPPHTSIYRFCMQSFHNAGIHPQLLRTARAESIVSAVEIGEGISLLTESSFQFFRQPSLVAIPVNGLEKLSVGIAHKKNMALTTSAECFLQFVKSHM</sequence>
<dbReference type="PANTHER" id="PTHR30419">
    <property type="entry name" value="HTH-TYPE TRANSCRIPTIONAL REGULATOR YBHD"/>
    <property type="match status" value="1"/>
</dbReference>
<dbReference type="Pfam" id="PF03466">
    <property type="entry name" value="LysR_substrate"/>
    <property type="match status" value="1"/>
</dbReference>
<evidence type="ECO:0000313" key="7">
    <source>
        <dbReference type="Proteomes" id="UP000253208"/>
    </source>
</evidence>
<dbReference type="EMBL" id="PSQG01000004">
    <property type="protein sequence ID" value="RCH45513.1"/>
    <property type="molecule type" value="Genomic_DNA"/>
</dbReference>